<dbReference type="GO" id="GO:0070652">
    <property type="term" value="C:HAUS complex"/>
    <property type="evidence" value="ECO:0007669"/>
    <property type="project" value="TreeGrafter"/>
</dbReference>
<dbReference type="EMBL" id="HBFA01033327">
    <property type="protein sequence ID" value="CAD8684272.1"/>
    <property type="molecule type" value="Transcribed_RNA"/>
</dbReference>
<protein>
    <recommendedName>
        <fullName evidence="2">HAUS augmin-like complex subunit 7</fullName>
    </recommendedName>
</protein>
<organism evidence="1">
    <name type="scientific">Pyramimonas obovata</name>
    <dbReference type="NCBI Taxonomy" id="1411642"/>
    <lineage>
        <taxon>Eukaryota</taxon>
        <taxon>Viridiplantae</taxon>
        <taxon>Chlorophyta</taxon>
        <taxon>Pyramimonadophyceae</taxon>
        <taxon>Pyramimonadales</taxon>
        <taxon>Pyramimonadaceae</taxon>
        <taxon>Pyramimonas</taxon>
        <taxon>Pyramimonas incertae sedis</taxon>
    </lineage>
</organism>
<dbReference type="GO" id="GO:0051011">
    <property type="term" value="F:microtubule minus-end binding"/>
    <property type="evidence" value="ECO:0007669"/>
    <property type="project" value="InterPro"/>
</dbReference>
<dbReference type="Pfam" id="PF06694">
    <property type="entry name" value="Plant_NMP1"/>
    <property type="match status" value="1"/>
</dbReference>
<proteinExistence type="predicted"/>
<dbReference type="InterPro" id="IPR010604">
    <property type="entry name" value="Plant_AUG7"/>
</dbReference>
<accession>A0A7S0RQ81</accession>
<name>A0A7S0RQ81_9CHLO</name>
<reference evidence="1" key="1">
    <citation type="submission" date="2021-01" db="EMBL/GenBank/DDBJ databases">
        <authorList>
            <person name="Corre E."/>
            <person name="Pelletier E."/>
            <person name="Niang G."/>
            <person name="Scheremetjew M."/>
            <person name="Finn R."/>
            <person name="Kale V."/>
            <person name="Holt S."/>
            <person name="Cochrane G."/>
            <person name="Meng A."/>
            <person name="Brown T."/>
            <person name="Cohen L."/>
        </authorList>
    </citation>
    <scope>NUCLEOTIDE SEQUENCE</scope>
    <source>
        <strain evidence="1">CCMP722</strain>
    </source>
</reference>
<gene>
    <name evidence="1" type="ORF">POBO1169_LOCUS16756</name>
</gene>
<sequence length="346" mass="36980">MGASSLRLQLALLRCPHTDSIPTEDALHQPGEKRFQVLEWLLERLYEDSETPLFVGDPGDGTDEEARVARIAEMFSLMGFPATNSEIRGGQVTKDPLLLELMDIVTACEVPDAAGCSESNGSAEEQALRDGELVAHVAANQEEMFDAGYNLFPVDMRYALLAHRGDARAVGVGLEAARAALSVAEAQLMDLPPRPAEAAQARGAALADIAAEVCSQLRGLLEGAGDFQHHYTHDLRPWTNSVQRRPLQGLGPAAARCLEAYKSLAQVLGALERMQQAECTVATVGGGEEAAKMAADPTAMSASQLVQIIRQCEASYAQLSEALKQMDAQHALSPSSAQHTQVPVAV</sequence>
<dbReference type="PANTHER" id="PTHR14352">
    <property type="entry name" value="HAUS AUGMIN-LIKE COMPLEX SUBUNIT 7"/>
    <property type="match status" value="1"/>
</dbReference>
<dbReference type="GO" id="GO:0051225">
    <property type="term" value="P:spindle assembly"/>
    <property type="evidence" value="ECO:0007669"/>
    <property type="project" value="TreeGrafter"/>
</dbReference>
<dbReference type="GO" id="GO:0031023">
    <property type="term" value="P:microtubule organizing center organization"/>
    <property type="evidence" value="ECO:0007669"/>
    <property type="project" value="TreeGrafter"/>
</dbReference>
<dbReference type="AlphaFoldDB" id="A0A7S0RQ81"/>
<dbReference type="InterPro" id="IPR029711">
    <property type="entry name" value="Haus7-like"/>
</dbReference>
<evidence type="ECO:0000313" key="1">
    <source>
        <dbReference type="EMBL" id="CAD8684272.1"/>
    </source>
</evidence>
<evidence type="ECO:0008006" key="2">
    <source>
        <dbReference type="Google" id="ProtNLM"/>
    </source>
</evidence>
<dbReference type="PANTHER" id="PTHR14352:SF2">
    <property type="entry name" value="HAUS AUGMIN-LIKE COMPLEX SUBUNIT 7"/>
    <property type="match status" value="1"/>
</dbReference>